<keyword evidence="3 6" id="KW-0056">Arginine metabolism</keyword>
<dbReference type="RefSeq" id="WP_071419557.1">
    <property type="nucleotide sequence ID" value="NZ_MLKQ01000255.1"/>
</dbReference>
<evidence type="ECO:0000313" key="9">
    <source>
        <dbReference type="Proteomes" id="UP001281024"/>
    </source>
</evidence>
<sequence>MMDKKVPIHVYSEIGKLETVILHRPGHEIENITPDSMRRLLFDDIPYLPVAQHEHDVFAETLKKNGAEVLYLEDLVVKALDTGGSEIKDQFVKQMLTESGYASGIVHDALKEYLLDFETKSMVNKIIEGVQKKEVNFVQKGLVSLSEEKNYQFFLDPMPNLYFTRDPQASIGEGLSINRMTFQARQRESLFMQTIINYHPRFANKKLHVWRDRNHSTHIEGGDELILNDHVLAIGISQRTQADAIEDIAHKLFKDSNYDTIITVLIPHNHAMMHLDTVFTMINLNQFTVHPGIMGAGGNIPIFVLHKDKDNQIRIENYHNLEAVLKDQLNLSELDLIPTGNGDPIVSAREQWNDGSNTLAIAPGVVVTYDRNYVSNATLKKHGIKVLEVPSSELSRGRGGPRCMTMPIYRDDIKK</sequence>
<protein>
    <recommendedName>
        <fullName evidence="6">Arginine deiminase</fullName>
        <shortName evidence="6">ADI</shortName>
        <ecNumber evidence="6">3.5.3.6</ecNumber>
    </recommendedName>
    <alternativeName>
        <fullName evidence="6">Arginine dihydrolase</fullName>
        <shortName evidence="6">AD</shortName>
    </alternativeName>
</protein>
<dbReference type="Gene3D" id="1.10.3930.10">
    <property type="entry name" value="Arginine deiminase"/>
    <property type="match status" value="1"/>
</dbReference>
<gene>
    <name evidence="6 8" type="primary">arcA</name>
    <name evidence="8" type="ORF">GA838_01640</name>
</gene>
<evidence type="ECO:0000256" key="1">
    <source>
        <dbReference type="ARBA" id="ARBA00005213"/>
    </source>
</evidence>
<dbReference type="AlphaFoldDB" id="A0AAJ2UAP2"/>
<evidence type="ECO:0000256" key="5">
    <source>
        <dbReference type="ARBA" id="ARBA00049429"/>
    </source>
</evidence>
<dbReference type="PIRSF" id="PIRSF006356">
    <property type="entry name" value="Arg_deiminase"/>
    <property type="match status" value="1"/>
</dbReference>
<proteinExistence type="inferred from homology"/>
<dbReference type="EC" id="3.5.3.6" evidence="6"/>
<dbReference type="GO" id="GO:0016990">
    <property type="term" value="F:arginine deiminase activity"/>
    <property type="evidence" value="ECO:0007669"/>
    <property type="project" value="UniProtKB-UniRule"/>
</dbReference>
<evidence type="ECO:0000256" key="4">
    <source>
        <dbReference type="ARBA" id="ARBA00022801"/>
    </source>
</evidence>
<dbReference type="SUPFAM" id="SSF55909">
    <property type="entry name" value="Pentein"/>
    <property type="match status" value="1"/>
</dbReference>
<dbReference type="InterPro" id="IPR003876">
    <property type="entry name" value="Arg_deiminase"/>
</dbReference>
<comment type="catalytic activity">
    <reaction evidence="5 6">
        <text>L-arginine + H2O = L-citrulline + NH4(+)</text>
        <dbReference type="Rhea" id="RHEA:19597"/>
        <dbReference type="ChEBI" id="CHEBI:15377"/>
        <dbReference type="ChEBI" id="CHEBI:28938"/>
        <dbReference type="ChEBI" id="CHEBI:32682"/>
        <dbReference type="ChEBI" id="CHEBI:57743"/>
        <dbReference type="EC" id="3.5.3.6"/>
    </reaction>
</comment>
<organism evidence="8 9">
    <name type="scientific">Oenococcus oeni</name>
    <name type="common">Leuconostoc oenos</name>
    <dbReference type="NCBI Taxonomy" id="1247"/>
    <lineage>
        <taxon>Bacteria</taxon>
        <taxon>Bacillati</taxon>
        <taxon>Bacillota</taxon>
        <taxon>Bacilli</taxon>
        <taxon>Lactobacillales</taxon>
        <taxon>Lactobacillaceae</taxon>
        <taxon>Oenococcus</taxon>
    </lineage>
</organism>
<dbReference type="NCBIfam" id="TIGR01078">
    <property type="entry name" value="arcA"/>
    <property type="match status" value="1"/>
</dbReference>
<accession>A0AAJ2UAP2</accession>
<comment type="caution">
    <text evidence="8">The sequence shown here is derived from an EMBL/GenBank/DDBJ whole genome shotgun (WGS) entry which is preliminary data.</text>
</comment>
<comment type="pathway">
    <text evidence="1 6">Amino-acid degradation; L-arginine degradation via ADI pathway; carbamoyl phosphate from L-arginine: step 1/2.</text>
</comment>
<dbReference type="NCBIfam" id="NF002381">
    <property type="entry name" value="PRK01388.1"/>
    <property type="match status" value="1"/>
</dbReference>
<dbReference type="Gene3D" id="3.75.10.10">
    <property type="entry name" value="L-arginine/glycine Amidinotransferase, Chain A"/>
    <property type="match status" value="1"/>
</dbReference>
<evidence type="ECO:0000313" key="8">
    <source>
        <dbReference type="EMBL" id="MDV7714485.1"/>
    </source>
</evidence>
<feature type="active site" description="Amidino-cysteine intermediate" evidence="6 7">
    <location>
        <position position="403"/>
    </location>
</feature>
<evidence type="ECO:0000256" key="7">
    <source>
        <dbReference type="PIRSR" id="PIRSR006356-1"/>
    </source>
</evidence>
<dbReference type="Pfam" id="PF02274">
    <property type="entry name" value="ADI"/>
    <property type="match status" value="1"/>
</dbReference>
<dbReference type="GO" id="GO:0019546">
    <property type="term" value="P:L-arginine deiminase pathway"/>
    <property type="evidence" value="ECO:0007669"/>
    <property type="project" value="UniProtKB-UniRule"/>
</dbReference>
<keyword evidence="6" id="KW-0963">Cytoplasm</keyword>
<evidence type="ECO:0000256" key="2">
    <source>
        <dbReference type="ARBA" id="ARBA00010206"/>
    </source>
</evidence>
<dbReference type="HAMAP" id="MF_00242">
    <property type="entry name" value="Arg_deiminase"/>
    <property type="match status" value="1"/>
</dbReference>
<dbReference type="EMBL" id="WERV01000001">
    <property type="protein sequence ID" value="MDV7714485.1"/>
    <property type="molecule type" value="Genomic_DNA"/>
</dbReference>
<dbReference type="Proteomes" id="UP001281024">
    <property type="component" value="Unassembled WGS sequence"/>
</dbReference>
<dbReference type="PANTHER" id="PTHR47271:SF2">
    <property type="entry name" value="ARGININE DEIMINASE"/>
    <property type="match status" value="1"/>
</dbReference>
<comment type="similarity">
    <text evidence="2 6">Belongs to the arginine deiminase family.</text>
</comment>
<evidence type="ECO:0000256" key="3">
    <source>
        <dbReference type="ARBA" id="ARBA00022503"/>
    </source>
</evidence>
<dbReference type="PRINTS" id="PR01466">
    <property type="entry name" value="ARGDEIMINASE"/>
</dbReference>
<comment type="subcellular location">
    <subcellularLocation>
        <location evidence="6">Cytoplasm</location>
    </subcellularLocation>
</comment>
<dbReference type="GO" id="GO:0005737">
    <property type="term" value="C:cytoplasm"/>
    <property type="evidence" value="ECO:0007669"/>
    <property type="project" value="UniProtKB-SubCell"/>
</dbReference>
<keyword evidence="4 6" id="KW-0378">Hydrolase</keyword>
<dbReference type="PANTHER" id="PTHR47271">
    <property type="entry name" value="ARGININE DEIMINASE"/>
    <property type="match status" value="1"/>
</dbReference>
<name>A0AAJ2UAP2_OENOE</name>
<evidence type="ECO:0000256" key="6">
    <source>
        <dbReference type="HAMAP-Rule" id="MF_00242"/>
    </source>
</evidence>
<reference evidence="8" key="1">
    <citation type="submission" date="2019-10" db="EMBL/GenBank/DDBJ databases">
        <title>Malate fermentation in French cider.</title>
        <authorList>
            <person name="Cousin F.J."/>
            <person name="Medina Fernandez S."/>
            <person name="Misery B."/>
            <person name="Laplace J.-M."/>
            <person name="Cretenet M."/>
        </authorList>
    </citation>
    <scope>NUCLEOTIDE SEQUENCE</scope>
    <source>
        <strain evidence="8">UCMA15129</strain>
    </source>
</reference>